<evidence type="ECO:0000313" key="4">
    <source>
        <dbReference type="Proteomes" id="UP000269157"/>
    </source>
</evidence>
<keyword evidence="2" id="KW-0732">Signal</keyword>
<gene>
    <name evidence="3" type="ORF">BCF46_1855</name>
</gene>
<feature type="chain" id="PRO_5019828968" evidence="2">
    <location>
        <begin position="24"/>
        <end position="259"/>
    </location>
</feature>
<accession>A0A497W5B7</accession>
<sequence>MSKSAKFIAAALSLMVLTAGANAVTVGSFDSTRVLAKRVLNTGADRDALRGAIADDGHTLANTTDVLTTGYLNGLDVFYTSVLGFGSSSSVLSAAEQSALVNWVSDGGILLSTGEQPFFRASYESLLNPFGIDLVGQASASGSVWSADTTIALLGNGVAGSLMSDSGTGILSTGPSTTLATNNGSVIGLSKSFGSGLVIAIGDSNFLDDQLINPAGEQFFRNALNTEISTVPLPAGLPLLLGGMGLLGLARMRSNHRKG</sequence>
<dbReference type="Proteomes" id="UP000269157">
    <property type="component" value="Unassembled WGS sequence"/>
</dbReference>
<comment type="caution">
    <text evidence="3">The sequence shown here is derived from an EMBL/GenBank/DDBJ whole genome shotgun (WGS) entry which is preliminary data.</text>
</comment>
<name>A0A497W5B7_9RHOB</name>
<feature type="signal peptide" evidence="2">
    <location>
        <begin position="1"/>
        <end position="23"/>
    </location>
</feature>
<evidence type="ECO:0000313" key="3">
    <source>
        <dbReference type="EMBL" id="RLJ51641.1"/>
    </source>
</evidence>
<dbReference type="RefSeq" id="WP_121023501.1">
    <property type="nucleotide sequence ID" value="NZ_RCCE01000003.1"/>
</dbReference>
<evidence type="ECO:0000256" key="1">
    <source>
        <dbReference type="SAM" id="Phobius"/>
    </source>
</evidence>
<organism evidence="3 4">
    <name type="scientific">Litoreibacter meonggei</name>
    <dbReference type="NCBI Taxonomy" id="1049199"/>
    <lineage>
        <taxon>Bacteria</taxon>
        <taxon>Pseudomonadati</taxon>
        <taxon>Pseudomonadota</taxon>
        <taxon>Alphaproteobacteria</taxon>
        <taxon>Rhodobacterales</taxon>
        <taxon>Roseobacteraceae</taxon>
        <taxon>Litoreibacter</taxon>
    </lineage>
</organism>
<reference evidence="3 4" key="1">
    <citation type="submission" date="2018-10" db="EMBL/GenBank/DDBJ databases">
        <title>Genomic Encyclopedia of Archaeal and Bacterial Type Strains, Phase II (KMG-II): from individual species to whole genera.</title>
        <authorList>
            <person name="Goeker M."/>
        </authorList>
    </citation>
    <scope>NUCLEOTIDE SEQUENCE [LARGE SCALE GENOMIC DNA]</scope>
    <source>
        <strain evidence="3 4">DSM 29466</strain>
    </source>
</reference>
<keyword evidence="1" id="KW-1133">Transmembrane helix</keyword>
<feature type="transmembrane region" description="Helical" evidence="1">
    <location>
        <begin position="231"/>
        <end position="250"/>
    </location>
</feature>
<keyword evidence="1" id="KW-0472">Membrane</keyword>
<keyword evidence="1" id="KW-0812">Transmembrane</keyword>
<evidence type="ECO:0000256" key="2">
    <source>
        <dbReference type="SAM" id="SignalP"/>
    </source>
</evidence>
<protein>
    <submittedName>
        <fullName evidence="3">Putative secreted protein</fullName>
    </submittedName>
</protein>
<dbReference type="EMBL" id="RCCE01000003">
    <property type="protein sequence ID" value="RLJ51641.1"/>
    <property type="molecule type" value="Genomic_DNA"/>
</dbReference>
<proteinExistence type="predicted"/>
<keyword evidence="4" id="KW-1185">Reference proteome</keyword>
<dbReference type="AlphaFoldDB" id="A0A497W5B7"/>